<protein>
    <submittedName>
        <fullName evidence="1">Uncharacterized protein</fullName>
    </submittedName>
</protein>
<dbReference type="GeneID" id="5437519"/>
<dbReference type="OrthoDB" id="5345392at2759"/>
<proteinExistence type="predicted"/>
<name>A0A384JWW4_BOTFB</name>
<gene>
    <name evidence="1" type="ORF">BCIN_11g03720</name>
</gene>
<reference evidence="1 2" key="2">
    <citation type="journal article" date="2012" name="Eukaryot. Cell">
        <title>Genome update of Botrytis cinerea strains B05.10 and T4.</title>
        <authorList>
            <person name="Staats M."/>
            <person name="van Kan J.A."/>
        </authorList>
    </citation>
    <scope>NUCLEOTIDE SEQUENCE [LARGE SCALE GENOMIC DNA]</scope>
    <source>
        <strain evidence="1 2">B05.10</strain>
    </source>
</reference>
<keyword evidence="2" id="KW-1185">Reference proteome</keyword>
<dbReference type="VEuPathDB" id="FungiDB:Bcin11g03720"/>
<organism evidence="1 2">
    <name type="scientific">Botryotinia fuckeliana (strain B05.10)</name>
    <name type="common">Noble rot fungus</name>
    <name type="synonym">Botrytis cinerea</name>
    <dbReference type="NCBI Taxonomy" id="332648"/>
    <lineage>
        <taxon>Eukaryota</taxon>
        <taxon>Fungi</taxon>
        <taxon>Dikarya</taxon>
        <taxon>Ascomycota</taxon>
        <taxon>Pezizomycotina</taxon>
        <taxon>Leotiomycetes</taxon>
        <taxon>Helotiales</taxon>
        <taxon>Sclerotiniaceae</taxon>
        <taxon>Botrytis</taxon>
    </lineage>
</organism>
<evidence type="ECO:0000313" key="2">
    <source>
        <dbReference type="Proteomes" id="UP000001798"/>
    </source>
</evidence>
<dbReference type="EMBL" id="CP009815">
    <property type="protein sequence ID" value="ATZ55075.1"/>
    <property type="molecule type" value="Genomic_DNA"/>
</dbReference>
<evidence type="ECO:0000313" key="1">
    <source>
        <dbReference type="EMBL" id="ATZ55075.1"/>
    </source>
</evidence>
<dbReference type="AlphaFoldDB" id="A0A384JWW4"/>
<sequence length="68" mass="7408">MMEESQEEPIPRSSLEFTESSILDTIIPLASDLNIEEALSGSVEKLDGGNGSPLAAIPQREALYFDVR</sequence>
<reference evidence="1 2" key="1">
    <citation type="journal article" date="2011" name="PLoS Genet.">
        <title>Genomic analysis of the necrotrophic fungal pathogens Sclerotinia sclerotiorum and Botrytis cinerea.</title>
        <authorList>
            <person name="Amselem J."/>
            <person name="Cuomo C.A."/>
            <person name="van Kan J.A."/>
            <person name="Viaud M."/>
            <person name="Benito E.P."/>
            <person name="Couloux A."/>
            <person name="Coutinho P.M."/>
            <person name="de Vries R.P."/>
            <person name="Dyer P.S."/>
            <person name="Fillinger S."/>
            <person name="Fournier E."/>
            <person name="Gout L."/>
            <person name="Hahn M."/>
            <person name="Kohn L."/>
            <person name="Lapalu N."/>
            <person name="Plummer K.M."/>
            <person name="Pradier J.M."/>
            <person name="Quevillon E."/>
            <person name="Sharon A."/>
            <person name="Simon A."/>
            <person name="ten Have A."/>
            <person name="Tudzynski B."/>
            <person name="Tudzynski P."/>
            <person name="Wincker P."/>
            <person name="Andrew M."/>
            <person name="Anthouard V."/>
            <person name="Beever R.E."/>
            <person name="Beffa R."/>
            <person name="Benoit I."/>
            <person name="Bouzid O."/>
            <person name="Brault B."/>
            <person name="Chen Z."/>
            <person name="Choquer M."/>
            <person name="Collemare J."/>
            <person name="Cotton P."/>
            <person name="Danchin E.G."/>
            <person name="Da Silva C."/>
            <person name="Gautier A."/>
            <person name="Giraud C."/>
            <person name="Giraud T."/>
            <person name="Gonzalez C."/>
            <person name="Grossetete S."/>
            <person name="Guldener U."/>
            <person name="Henrissat B."/>
            <person name="Howlett B.J."/>
            <person name="Kodira C."/>
            <person name="Kretschmer M."/>
            <person name="Lappartient A."/>
            <person name="Leroch M."/>
            <person name="Levis C."/>
            <person name="Mauceli E."/>
            <person name="Neuveglise C."/>
            <person name="Oeser B."/>
            <person name="Pearson M."/>
            <person name="Poulain J."/>
            <person name="Poussereau N."/>
            <person name="Quesneville H."/>
            <person name="Rascle C."/>
            <person name="Schumacher J."/>
            <person name="Segurens B."/>
            <person name="Sexton A."/>
            <person name="Silva E."/>
            <person name="Sirven C."/>
            <person name="Soanes D.M."/>
            <person name="Talbot N.J."/>
            <person name="Templeton M."/>
            <person name="Yandava C."/>
            <person name="Yarden O."/>
            <person name="Zeng Q."/>
            <person name="Rollins J.A."/>
            <person name="Lebrun M.H."/>
            <person name="Dickman M."/>
        </authorList>
    </citation>
    <scope>NUCLEOTIDE SEQUENCE [LARGE SCALE GENOMIC DNA]</scope>
    <source>
        <strain evidence="1 2">B05.10</strain>
    </source>
</reference>
<accession>A0A384JWW4</accession>
<dbReference type="RefSeq" id="XP_024551780.1">
    <property type="nucleotide sequence ID" value="XM_024695978.1"/>
</dbReference>
<reference evidence="1 2" key="3">
    <citation type="journal article" date="2017" name="Mol. Plant Pathol.">
        <title>A gapless genome sequence of the fungus Botrytis cinerea.</title>
        <authorList>
            <person name="Van Kan J.A."/>
            <person name="Stassen J.H."/>
            <person name="Mosbach A."/>
            <person name="Van Der Lee T.A."/>
            <person name="Faino L."/>
            <person name="Farmer A.D."/>
            <person name="Papasotiriou D.G."/>
            <person name="Zhou S."/>
            <person name="Seidl M.F."/>
            <person name="Cottam E."/>
            <person name="Edel D."/>
            <person name="Hahn M."/>
            <person name="Schwartz D.C."/>
            <person name="Dietrich R.A."/>
            <person name="Widdison S."/>
            <person name="Scalliet G."/>
        </authorList>
    </citation>
    <scope>NUCLEOTIDE SEQUENCE [LARGE SCALE GENOMIC DNA]</scope>
    <source>
        <strain evidence="1 2">B05.10</strain>
    </source>
</reference>
<dbReference type="Proteomes" id="UP000001798">
    <property type="component" value="Chromosome 11"/>
</dbReference>